<dbReference type="PIRSF" id="PIRSF016719">
    <property type="entry name" value="UCP016719"/>
    <property type="match status" value="1"/>
</dbReference>
<dbReference type="InterPro" id="IPR008302">
    <property type="entry name" value="NamZ"/>
</dbReference>
<dbReference type="RefSeq" id="WP_377504066.1">
    <property type="nucleotide sequence ID" value="NZ_JBHULU010000009.1"/>
</dbReference>
<dbReference type="Pfam" id="PF07075">
    <property type="entry name" value="NamZ_N"/>
    <property type="match status" value="1"/>
</dbReference>
<evidence type="ECO:0000259" key="1">
    <source>
        <dbReference type="Pfam" id="PF07075"/>
    </source>
</evidence>
<feature type="domain" description="Peptidoglycan beta-N-acetylmuramidase NamZ N-terminal" evidence="1">
    <location>
        <begin position="75"/>
        <end position="273"/>
    </location>
</feature>
<evidence type="ECO:0000313" key="3">
    <source>
        <dbReference type="EMBL" id="MFD2513416.1"/>
    </source>
</evidence>
<protein>
    <submittedName>
        <fullName evidence="3">Exo-beta-N-acetylmuramidase NamZ domain-containing protein</fullName>
    </submittedName>
</protein>
<proteinExistence type="predicted"/>
<accession>A0ABW5IIE5</accession>
<sequence length="417" mass="46353">MNFDLFLNMMTQPLVILYTSLLLAFNGCTPKQATTTQPAASETEVSPEPVATAKPLRVGAERMDQYLSKLKGKRVGVVVNQTSIVGETHLVDTLLSRGVEIKTIFAPEHGFRGEADAGAHIKDAKDTKTGLPIISLYGANKKPQPEQIKDLDVLVFDIQDVGTRFYTYISTMHYVMEAAAENNKEVLILDRPNPNGHYVDGPVLEKEQTSFVGMHPIPIVHGLTVGELAKMINGQKWLKDQKQANITVVPVANYTHETAYVLPVKPSPNLPNHQSIILYPSLCLFEGTNVSVGRGTPTPFQVIGSPYYTGRGFSFTPVSTPGATNPPYKGQTCYGMDLTQPSDAQPFTLSYLLEMYQNSTEKDKFFNNFFEKLAGTSKLREQVKSGKTEAEIRASWEPELSKYKTMRKQYLLYPDFK</sequence>
<dbReference type="PANTHER" id="PTHR42915:SF1">
    <property type="entry name" value="PEPTIDOGLYCAN BETA-N-ACETYLMURAMIDASE NAMZ"/>
    <property type="match status" value="1"/>
</dbReference>
<gene>
    <name evidence="3" type="ORF">ACFSRY_06025</name>
</gene>
<comment type="caution">
    <text evidence="3">The sequence shown here is derived from an EMBL/GenBank/DDBJ whole genome shotgun (WGS) entry which is preliminary data.</text>
</comment>
<name>A0ABW5IIE5_9BACT</name>
<dbReference type="PANTHER" id="PTHR42915">
    <property type="entry name" value="HYPOTHETICAL 460 KDA PROTEIN IN FEUA-SIGW INTERGENIC REGION [PRECURSOR]"/>
    <property type="match status" value="1"/>
</dbReference>
<evidence type="ECO:0000259" key="2">
    <source>
        <dbReference type="Pfam" id="PF20732"/>
    </source>
</evidence>
<dbReference type="Proteomes" id="UP001597544">
    <property type="component" value="Unassembled WGS sequence"/>
</dbReference>
<dbReference type="InterPro" id="IPR048502">
    <property type="entry name" value="NamZ_N"/>
</dbReference>
<dbReference type="EMBL" id="JBHULU010000009">
    <property type="protein sequence ID" value="MFD2513416.1"/>
    <property type="molecule type" value="Genomic_DNA"/>
</dbReference>
<dbReference type="InterPro" id="IPR048503">
    <property type="entry name" value="NamZ_C"/>
</dbReference>
<organism evidence="3 4">
    <name type="scientific">Pontibacter locisalis</name>
    <dbReference type="NCBI Taxonomy" id="1719035"/>
    <lineage>
        <taxon>Bacteria</taxon>
        <taxon>Pseudomonadati</taxon>
        <taxon>Bacteroidota</taxon>
        <taxon>Cytophagia</taxon>
        <taxon>Cytophagales</taxon>
        <taxon>Hymenobacteraceae</taxon>
        <taxon>Pontibacter</taxon>
    </lineage>
</organism>
<feature type="domain" description="Peptidoglycan beta-N-acetylmuramidase NamZ C-terminal" evidence="2">
    <location>
        <begin position="277"/>
        <end position="413"/>
    </location>
</feature>
<evidence type="ECO:0000313" key="4">
    <source>
        <dbReference type="Proteomes" id="UP001597544"/>
    </source>
</evidence>
<reference evidence="4" key="1">
    <citation type="journal article" date="2019" name="Int. J. Syst. Evol. Microbiol.">
        <title>The Global Catalogue of Microorganisms (GCM) 10K type strain sequencing project: providing services to taxonomists for standard genome sequencing and annotation.</title>
        <authorList>
            <consortium name="The Broad Institute Genomics Platform"/>
            <consortium name="The Broad Institute Genome Sequencing Center for Infectious Disease"/>
            <person name="Wu L."/>
            <person name="Ma J."/>
        </authorList>
    </citation>
    <scope>NUCLEOTIDE SEQUENCE [LARGE SCALE GENOMIC DNA]</scope>
    <source>
        <strain evidence="4">KCTC 42498</strain>
    </source>
</reference>
<dbReference type="Gene3D" id="3.90.1150.140">
    <property type="match status" value="1"/>
</dbReference>
<dbReference type="Gene3D" id="3.40.50.12170">
    <property type="entry name" value="Uncharacterised protein PF07075, DUF1343"/>
    <property type="match status" value="1"/>
</dbReference>
<dbReference type="Pfam" id="PF20732">
    <property type="entry name" value="NamZ_C"/>
    <property type="match status" value="1"/>
</dbReference>
<keyword evidence="4" id="KW-1185">Reference proteome</keyword>